<comment type="caution">
    <text evidence="6">The sequence shown here is derived from an EMBL/GenBank/DDBJ whole genome shotgun (WGS) entry which is preliminary data.</text>
</comment>
<dbReference type="Gene3D" id="3.30.565.10">
    <property type="entry name" value="Histidine kinase-like ATPase, C-terminal domain"/>
    <property type="match status" value="1"/>
</dbReference>
<dbReference type="GO" id="GO:0004673">
    <property type="term" value="F:protein histidine kinase activity"/>
    <property type="evidence" value="ECO:0007669"/>
    <property type="project" value="UniProtKB-EC"/>
</dbReference>
<evidence type="ECO:0000256" key="2">
    <source>
        <dbReference type="ARBA" id="ARBA00012438"/>
    </source>
</evidence>
<dbReference type="InterPro" id="IPR003594">
    <property type="entry name" value="HATPase_dom"/>
</dbReference>
<comment type="catalytic activity">
    <reaction evidence="1">
        <text>ATP + protein L-histidine = ADP + protein N-phospho-L-histidine.</text>
        <dbReference type="EC" id="2.7.13.3"/>
    </reaction>
</comment>
<evidence type="ECO:0000313" key="7">
    <source>
        <dbReference type="Proteomes" id="UP000739411"/>
    </source>
</evidence>
<reference evidence="6 7" key="1">
    <citation type="submission" date="2020-10" db="EMBL/GenBank/DDBJ databases">
        <title>Connecting structure to function with the recovery of over 1000 high-quality activated sludge metagenome-assembled genomes encoding full-length rRNA genes using long-read sequencing.</title>
        <authorList>
            <person name="Singleton C.M."/>
            <person name="Petriglieri F."/>
            <person name="Kristensen J.M."/>
            <person name="Kirkegaard R.H."/>
            <person name="Michaelsen T.Y."/>
            <person name="Andersen M.H."/>
            <person name="Karst S.M."/>
            <person name="Dueholm M.S."/>
            <person name="Nielsen P.H."/>
            <person name="Albertsen M."/>
        </authorList>
    </citation>
    <scope>NUCLEOTIDE SEQUENCE [LARGE SCALE GENOMIC DNA]</scope>
    <source>
        <strain evidence="6">EsbW_18-Q3-R4-48_BATAC.463</strain>
    </source>
</reference>
<dbReference type="EMBL" id="JADJMS010000046">
    <property type="protein sequence ID" value="MBK7416505.1"/>
    <property type="molecule type" value="Genomic_DNA"/>
</dbReference>
<organism evidence="6 7">
    <name type="scientific">Candidatus Dechloromonas phosphorivorans</name>
    <dbReference type="NCBI Taxonomy" id="2899244"/>
    <lineage>
        <taxon>Bacteria</taxon>
        <taxon>Pseudomonadati</taxon>
        <taxon>Pseudomonadota</taxon>
        <taxon>Betaproteobacteria</taxon>
        <taxon>Rhodocyclales</taxon>
        <taxon>Azonexaceae</taxon>
        <taxon>Dechloromonas</taxon>
    </lineage>
</organism>
<name>A0A935KBS1_9RHOO</name>
<evidence type="ECO:0000256" key="4">
    <source>
        <dbReference type="ARBA" id="ARBA00022777"/>
    </source>
</evidence>
<keyword evidence="3" id="KW-0808">Transferase</keyword>
<dbReference type="PANTHER" id="PTHR43047">
    <property type="entry name" value="TWO-COMPONENT HISTIDINE PROTEIN KINASE"/>
    <property type="match status" value="1"/>
</dbReference>
<dbReference type="SUPFAM" id="SSF55874">
    <property type="entry name" value="ATPase domain of HSP90 chaperone/DNA topoisomerase II/histidine kinase"/>
    <property type="match status" value="1"/>
</dbReference>
<protein>
    <recommendedName>
        <fullName evidence="2">histidine kinase</fullName>
        <ecNumber evidence="2">2.7.13.3</ecNumber>
    </recommendedName>
</protein>
<evidence type="ECO:0000313" key="6">
    <source>
        <dbReference type="EMBL" id="MBK7416505.1"/>
    </source>
</evidence>
<feature type="domain" description="Histidine kinase/HSP90-like ATPase" evidence="5">
    <location>
        <begin position="1"/>
        <end position="44"/>
    </location>
</feature>
<evidence type="ECO:0000256" key="1">
    <source>
        <dbReference type="ARBA" id="ARBA00000085"/>
    </source>
</evidence>
<dbReference type="InterPro" id="IPR036890">
    <property type="entry name" value="HATPase_C_sf"/>
</dbReference>
<gene>
    <name evidence="6" type="ORF">IPJ38_16860</name>
</gene>
<proteinExistence type="predicted"/>
<evidence type="ECO:0000256" key="3">
    <source>
        <dbReference type="ARBA" id="ARBA00022679"/>
    </source>
</evidence>
<accession>A0A935KBS1</accession>
<dbReference type="AlphaFoldDB" id="A0A935KBS1"/>
<keyword evidence="4" id="KW-0418">Kinase</keyword>
<dbReference type="Proteomes" id="UP000739411">
    <property type="component" value="Unassembled WGS sequence"/>
</dbReference>
<dbReference type="Pfam" id="PF02518">
    <property type="entry name" value="HATPase_c"/>
    <property type="match status" value="1"/>
</dbReference>
<evidence type="ECO:0000259" key="5">
    <source>
        <dbReference type="Pfam" id="PF02518"/>
    </source>
</evidence>
<sequence>MFSAFSQADDTMTRRFGGSGLGLLISRQLAQLMGGEAGVESELGAAACSDHGATGQSR</sequence>
<dbReference type="EC" id="2.7.13.3" evidence="2"/>